<proteinExistence type="predicted"/>
<evidence type="ECO:0000313" key="3">
    <source>
        <dbReference type="Proteomes" id="UP000190064"/>
    </source>
</evidence>
<accession>A0A1T1HAE6</accession>
<dbReference type="NCBIfam" id="TIGR02122">
    <property type="entry name" value="TRAP_TAXI"/>
    <property type="match status" value="1"/>
</dbReference>
<protein>
    <submittedName>
        <fullName evidence="2">C4-dicarboxylate ABC transporter substrate-binding protein</fullName>
    </submittedName>
</protein>
<organism evidence="2 3">
    <name type="scientific">Oceanospirillum linum</name>
    <dbReference type="NCBI Taxonomy" id="966"/>
    <lineage>
        <taxon>Bacteria</taxon>
        <taxon>Pseudomonadati</taxon>
        <taxon>Pseudomonadota</taxon>
        <taxon>Gammaproteobacteria</taxon>
        <taxon>Oceanospirillales</taxon>
        <taxon>Oceanospirillaceae</taxon>
        <taxon>Oceanospirillum</taxon>
    </lineage>
</organism>
<comment type="caution">
    <text evidence="2">The sequence shown here is derived from an EMBL/GenBank/DDBJ whole genome shotgun (WGS) entry which is preliminary data.</text>
</comment>
<sequence length="347" mass="37377">MQGTVLKSSIFKSTFVKTTAMAAALTASAFTSGVQAQDSKSYIFATATTGGTYYPVGVAVSTLTKVKLEPTHKISLSAISSAGSGENVKLLRENQAQFAILMGLYGSWAKNGEGPLTNAGPQEYLRSVTMLWPQVEHFLVTKDKVKTGTLDDLQNLQGASFSIGKRNSGTEGANRYIFGQLGINPDEMFDLAFLGYGASADAFSNRKIEGMNTSGGMPVSAVTRAMADTNTEVSLLGVTEDQLAKVNAKFPLWVPYTIPANTYPNQSQPVQSMAQSNFLAVRDDVSEEDVYQLTKAIYENLGFLKNIHKATSEMSLQTSINGLPVPLHPGALRYYREQGVKIPDALL</sequence>
<dbReference type="PANTHER" id="PTHR42941">
    <property type="entry name" value="SLL1037 PROTEIN"/>
    <property type="match status" value="1"/>
</dbReference>
<evidence type="ECO:0000256" key="1">
    <source>
        <dbReference type="SAM" id="SignalP"/>
    </source>
</evidence>
<dbReference type="Proteomes" id="UP000190064">
    <property type="component" value="Unassembled WGS sequence"/>
</dbReference>
<dbReference type="STRING" id="966.BTA35_0212570"/>
<dbReference type="CDD" id="cd13520">
    <property type="entry name" value="PBP2_TAXI_TRAP"/>
    <property type="match status" value="1"/>
</dbReference>
<dbReference type="PANTHER" id="PTHR42941:SF1">
    <property type="entry name" value="SLL1037 PROTEIN"/>
    <property type="match status" value="1"/>
</dbReference>
<dbReference type="Gene3D" id="3.40.190.10">
    <property type="entry name" value="Periplasmic binding protein-like II"/>
    <property type="match status" value="2"/>
</dbReference>
<name>A0A1T1HAE6_OCELI</name>
<evidence type="ECO:0000313" key="2">
    <source>
        <dbReference type="EMBL" id="OOV86746.1"/>
    </source>
</evidence>
<dbReference type="SUPFAM" id="SSF53850">
    <property type="entry name" value="Periplasmic binding protein-like II"/>
    <property type="match status" value="1"/>
</dbReference>
<dbReference type="AlphaFoldDB" id="A0A1T1HAE6"/>
<keyword evidence="1" id="KW-0732">Signal</keyword>
<dbReference type="Pfam" id="PF16868">
    <property type="entry name" value="NMT1_3"/>
    <property type="match status" value="1"/>
</dbReference>
<keyword evidence="3" id="KW-1185">Reference proteome</keyword>
<dbReference type="InterPro" id="IPR011852">
    <property type="entry name" value="TRAP_TAXI"/>
</dbReference>
<dbReference type="EMBL" id="MTSD02000005">
    <property type="protein sequence ID" value="OOV86746.1"/>
    <property type="molecule type" value="Genomic_DNA"/>
</dbReference>
<gene>
    <name evidence="2" type="ORF">BTA35_0212570</name>
</gene>
<reference evidence="2" key="1">
    <citation type="submission" date="2017-02" db="EMBL/GenBank/DDBJ databases">
        <title>Draft Genome Sequence of the Salt Water Bacterium Oceanospirillum linum ATCC 11336.</title>
        <authorList>
            <person name="Trachtenberg A.M."/>
            <person name="Carney J.G."/>
            <person name="Linnane J.D."/>
            <person name="Rheaume B.A."/>
            <person name="Pitts N.L."/>
            <person name="Mykles D.L."/>
            <person name="Maclea K.S."/>
        </authorList>
    </citation>
    <scope>NUCLEOTIDE SEQUENCE [LARGE SCALE GENOMIC DNA]</scope>
    <source>
        <strain evidence="2">ATCC 11336</strain>
    </source>
</reference>
<feature type="chain" id="PRO_5012820462" evidence="1">
    <location>
        <begin position="37"/>
        <end position="347"/>
    </location>
</feature>
<feature type="signal peptide" evidence="1">
    <location>
        <begin position="1"/>
        <end position="36"/>
    </location>
</feature>